<comment type="caution">
    <text evidence="7">The sequence shown here is derived from an EMBL/GenBank/DDBJ whole genome shotgun (WGS) entry which is preliminary data.</text>
</comment>
<proteinExistence type="inferred from homology"/>
<gene>
    <name evidence="7" type="ORF">GXW78_08515</name>
</gene>
<dbReference type="Gene3D" id="3.30.200.20">
    <property type="entry name" value="Phosphorylase Kinase, domain 1"/>
    <property type="match status" value="1"/>
</dbReference>
<dbReference type="Pfam" id="PF01636">
    <property type="entry name" value="APH"/>
    <property type="match status" value="1"/>
</dbReference>
<comment type="similarity">
    <text evidence="1">Belongs to the methylthioribose kinase family.</text>
</comment>
<dbReference type="SUPFAM" id="SSF56112">
    <property type="entry name" value="Protein kinase-like (PK-like)"/>
    <property type="match status" value="1"/>
</dbReference>
<evidence type="ECO:0000256" key="4">
    <source>
        <dbReference type="ARBA" id="ARBA00022777"/>
    </source>
</evidence>
<keyword evidence="5" id="KW-0067">ATP-binding</keyword>
<dbReference type="PANTHER" id="PTHR34273">
    <property type="entry name" value="METHYLTHIORIBOSE KINASE"/>
    <property type="match status" value="1"/>
</dbReference>
<evidence type="ECO:0000256" key="2">
    <source>
        <dbReference type="ARBA" id="ARBA00022679"/>
    </source>
</evidence>
<dbReference type="Proteomes" id="UP000698752">
    <property type="component" value="Unassembled WGS sequence"/>
</dbReference>
<keyword evidence="3" id="KW-0547">Nucleotide-binding</keyword>
<dbReference type="InterPro" id="IPR002575">
    <property type="entry name" value="Aminoglycoside_PTrfase"/>
</dbReference>
<evidence type="ECO:0000313" key="7">
    <source>
        <dbReference type="EMBL" id="MBR0649702.1"/>
    </source>
</evidence>
<evidence type="ECO:0000256" key="1">
    <source>
        <dbReference type="ARBA" id="ARBA00010165"/>
    </source>
</evidence>
<dbReference type="RefSeq" id="WP_211867868.1">
    <property type="nucleotide sequence ID" value="NZ_JAAEDI010000007.1"/>
</dbReference>
<organism evidence="7 8">
    <name type="scientific">Neoroseomonas terrae</name>
    <dbReference type="NCBI Taxonomy" id="424799"/>
    <lineage>
        <taxon>Bacteria</taxon>
        <taxon>Pseudomonadati</taxon>
        <taxon>Pseudomonadota</taxon>
        <taxon>Alphaproteobacteria</taxon>
        <taxon>Acetobacterales</taxon>
        <taxon>Acetobacteraceae</taxon>
        <taxon>Neoroseomonas</taxon>
    </lineage>
</organism>
<dbReference type="InterPro" id="IPR011009">
    <property type="entry name" value="Kinase-like_dom_sf"/>
</dbReference>
<evidence type="ECO:0000256" key="5">
    <source>
        <dbReference type="ARBA" id="ARBA00022840"/>
    </source>
</evidence>
<dbReference type="EMBL" id="JAAEDI010000007">
    <property type="protein sequence ID" value="MBR0649702.1"/>
    <property type="molecule type" value="Genomic_DNA"/>
</dbReference>
<keyword evidence="8" id="KW-1185">Reference proteome</keyword>
<reference evidence="8" key="1">
    <citation type="journal article" date="2021" name="Syst. Appl. Microbiol.">
        <title>Roseomonas hellenica sp. nov., isolated from roots of wild-growing Alkanna tinctoria.</title>
        <authorList>
            <person name="Rat A."/>
            <person name="Naranjo H.D."/>
            <person name="Lebbe L."/>
            <person name="Cnockaert M."/>
            <person name="Krigas N."/>
            <person name="Grigoriadou K."/>
            <person name="Maloupa E."/>
            <person name="Willems A."/>
        </authorList>
    </citation>
    <scope>NUCLEOTIDE SEQUENCE [LARGE SCALE GENOMIC DNA]</scope>
    <source>
        <strain evidence="8">LMG 31159</strain>
    </source>
</reference>
<keyword evidence="4" id="KW-0418">Kinase</keyword>
<sequence>MESVPDEMNAGLQGLGLLDVGARARGEPLSGGVSSDIWHVVLPDGREACIKRALAKLKVAADWRAPIIRNRYEARWLARAAEAVPGAAPALLGQDETTGTLAMEWLPPDRHPVWKARLRDGHADPAFAAEVGRRLARIHAFAAARPELSADFPTDSLFHAIRLEPYLVATAQVHQDLAPALVGLVARTASTKLTLVHGDVSPKNILVGPDGPIFLDAECAWWGDPAFDLAFCLNHLLLKCLWNPAAASDFLHCFEVLATAYLAGVAWEAPATLEARAASLLPGLFLARVDGKSPVEYLTEEKDKDRVRRVGRKLLRCPPDRLRTVRAAWGEEIGA</sequence>
<keyword evidence="2" id="KW-0808">Transferase</keyword>
<name>A0ABS5EFA9_9PROT</name>
<feature type="domain" description="Aminoglycoside phosphotransferase" evidence="6">
    <location>
        <begin position="27"/>
        <end position="235"/>
    </location>
</feature>
<evidence type="ECO:0000256" key="3">
    <source>
        <dbReference type="ARBA" id="ARBA00022741"/>
    </source>
</evidence>
<protein>
    <submittedName>
        <fullName evidence="7">Phosphotransferase</fullName>
    </submittedName>
</protein>
<accession>A0ABS5EFA9</accession>
<evidence type="ECO:0000259" key="6">
    <source>
        <dbReference type="Pfam" id="PF01636"/>
    </source>
</evidence>
<dbReference type="Gene3D" id="3.90.1200.10">
    <property type="match status" value="1"/>
</dbReference>
<evidence type="ECO:0000313" key="8">
    <source>
        <dbReference type="Proteomes" id="UP000698752"/>
    </source>
</evidence>
<dbReference type="PANTHER" id="PTHR34273:SF2">
    <property type="entry name" value="METHYLTHIORIBOSE KINASE"/>
    <property type="match status" value="1"/>
</dbReference>